<dbReference type="Proteomes" id="UP001501009">
    <property type="component" value="Unassembled WGS sequence"/>
</dbReference>
<protein>
    <submittedName>
        <fullName evidence="2">NAD(P)-dependent oxidoreductase</fullName>
    </submittedName>
</protein>
<dbReference type="RefSeq" id="WP_275772105.1">
    <property type="nucleotide sequence ID" value="NZ_BAABDE010000020.1"/>
</dbReference>
<evidence type="ECO:0000313" key="3">
    <source>
        <dbReference type="Proteomes" id="UP001501009"/>
    </source>
</evidence>
<proteinExistence type="predicted"/>
<dbReference type="SUPFAM" id="SSF51735">
    <property type="entry name" value="NAD(P)-binding Rossmann-fold domains"/>
    <property type="match status" value="1"/>
</dbReference>
<reference evidence="3" key="1">
    <citation type="journal article" date="2019" name="Int. J. Syst. Evol. Microbiol.">
        <title>The Global Catalogue of Microorganisms (GCM) 10K type strain sequencing project: providing services to taxonomists for standard genome sequencing and annotation.</title>
        <authorList>
            <consortium name="The Broad Institute Genomics Platform"/>
            <consortium name="The Broad Institute Genome Sequencing Center for Infectious Disease"/>
            <person name="Wu L."/>
            <person name="Ma J."/>
        </authorList>
    </citation>
    <scope>NUCLEOTIDE SEQUENCE [LARGE SCALE GENOMIC DNA]</scope>
    <source>
        <strain evidence="3">JCM 17138</strain>
    </source>
</reference>
<dbReference type="EMBL" id="BAABDE010000020">
    <property type="protein sequence ID" value="GAA3810869.1"/>
    <property type="molecule type" value="Genomic_DNA"/>
</dbReference>
<sequence>MSRIVVFGAAGKAGSRVVAEAAARGHEVTAVARDISRLGQLPDGVRAVAGDVTDPQTVAALAKDADALVLTVGGPDAGLYTDTVATAAAAVRALGPAGPRIVHMGGGASLLDADGVRLFDAPGFPEEFKPYAIGQIRALDAYRALADDVTWTYFSPPPVHFAPGERSGRYRTGLDSPVVGDDGQARISYEDYAAALVDEIENPRHLNRRFTVGY</sequence>
<comment type="caution">
    <text evidence="2">The sequence shown here is derived from an EMBL/GenBank/DDBJ whole genome shotgun (WGS) entry which is preliminary data.</text>
</comment>
<dbReference type="Gene3D" id="3.40.50.720">
    <property type="entry name" value="NAD(P)-binding Rossmann-like Domain"/>
    <property type="match status" value="1"/>
</dbReference>
<dbReference type="InterPro" id="IPR051606">
    <property type="entry name" value="Polyketide_Oxido-like"/>
</dbReference>
<feature type="domain" description="NAD(P)-binding" evidence="1">
    <location>
        <begin position="8"/>
        <end position="203"/>
    </location>
</feature>
<evidence type="ECO:0000259" key="1">
    <source>
        <dbReference type="Pfam" id="PF13460"/>
    </source>
</evidence>
<name>A0ABP7I3C3_9ACTN</name>
<dbReference type="PANTHER" id="PTHR43355:SF2">
    <property type="entry name" value="FLAVIN REDUCTASE (NADPH)"/>
    <property type="match status" value="1"/>
</dbReference>
<evidence type="ECO:0000313" key="2">
    <source>
        <dbReference type="EMBL" id="GAA3810869.1"/>
    </source>
</evidence>
<dbReference type="InterPro" id="IPR036291">
    <property type="entry name" value="NAD(P)-bd_dom_sf"/>
</dbReference>
<dbReference type="Pfam" id="PF13460">
    <property type="entry name" value="NAD_binding_10"/>
    <property type="match status" value="1"/>
</dbReference>
<keyword evidence="3" id="KW-1185">Reference proteome</keyword>
<dbReference type="InterPro" id="IPR016040">
    <property type="entry name" value="NAD(P)-bd_dom"/>
</dbReference>
<organism evidence="2 3">
    <name type="scientific">Streptomyces coacervatus</name>
    <dbReference type="NCBI Taxonomy" id="647381"/>
    <lineage>
        <taxon>Bacteria</taxon>
        <taxon>Bacillati</taxon>
        <taxon>Actinomycetota</taxon>
        <taxon>Actinomycetes</taxon>
        <taxon>Kitasatosporales</taxon>
        <taxon>Streptomycetaceae</taxon>
        <taxon>Streptomyces</taxon>
    </lineage>
</organism>
<dbReference type="PANTHER" id="PTHR43355">
    <property type="entry name" value="FLAVIN REDUCTASE (NADPH)"/>
    <property type="match status" value="1"/>
</dbReference>
<accession>A0ABP7I3C3</accession>
<gene>
    <name evidence="2" type="ORF">GCM10022403_050820</name>
</gene>